<dbReference type="Proteomes" id="UP000325122">
    <property type="component" value="Unassembled WGS sequence"/>
</dbReference>
<dbReference type="EMBL" id="VWOJ01000001">
    <property type="protein sequence ID" value="KAA5805031.1"/>
    <property type="molecule type" value="Genomic_DNA"/>
</dbReference>
<evidence type="ECO:0000313" key="2">
    <source>
        <dbReference type="Proteomes" id="UP000325122"/>
    </source>
</evidence>
<proteinExistence type="predicted"/>
<sequence>MLMVADRSRFALKEPAALEALLLYDWRMRGVLTDDEVLSTAVSHPVTTSVLRHLQRQGLIRALHGVRAQGGRMRLWLLADVLRLQAALDLRAATGLPASVCVAALISGGADVDEAIMDWRSHVGAAPCPDQTLACNASVLSDREALSRLVVMSVRAFVARHQFDTVAQPAFLI</sequence>
<evidence type="ECO:0000313" key="1">
    <source>
        <dbReference type="EMBL" id="KAA5805031.1"/>
    </source>
</evidence>
<accession>A0A5M6ZRW4</accession>
<dbReference type="RefSeq" id="WP_150022062.1">
    <property type="nucleotide sequence ID" value="NZ_VWOJ01000001.1"/>
</dbReference>
<organism evidence="1 2">
    <name type="scientific">Alkalicaulis satelles</name>
    <dbReference type="NCBI Taxonomy" id="2609175"/>
    <lineage>
        <taxon>Bacteria</taxon>
        <taxon>Pseudomonadati</taxon>
        <taxon>Pseudomonadota</taxon>
        <taxon>Alphaproteobacteria</taxon>
        <taxon>Maricaulales</taxon>
        <taxon>Maricaulaceae</taxon>
        <taxon>Alkalicaulis</taxon>
    </lineage>
</organism>
<name>A0A5M6ZRW4_9PROT</name>
<gene>
    <name evidence="1" type="ORF">F1654_03275</name>
</gene>
<reference evidence="1 2" key="1">
    <citation type="submission" date="2019-09" db="EMBL/GenBank/DDBJ databases">
        <authorList>
            <person name="Kevbrin V."/>
            <person name="Grouzdev D.S."/>
        </authorList>
    </citation>
    <scope>NUCLEOTIDE SEQUENCE [LARGE SCALE GENOMIC DNA]</scope>
    <source>
        <strain evidence="1 2">G-192</strain>
    </source>
</reference>
<keyword evidence="2" id="KW-1185">Reference proteome</keyword>
<dbReference type="AlphaFoldDB" id="A0A5M6ZRW4"/>
<comment type="caution">
    <text evidence="1">The sequence shown here is derived from an EMBL/GenBank/DDBJ whole genome shotgun (WGS) entry which is preliminary data.</text>
</comment>
<protein>
    <submittedName>
        <fullName evidence="1">Uncharacterized protein</fullName>
    </submittedName>
</protein>